<dbReference type="Proteomes" id="UP001283361">
    <property type="component" value="Unassembled WGS sequence"/>
</dbReference>
<organism evidence="1 2">
    <name type="scientific">Elysia crispata</name>
    <name type="common">lettuce slug</name>
    <dbReference type="NCBI Taxonomy" id="231223"/>
    <lineage>
        <taxon>Eukaryota</taxon>
        <taxon>Metazoa</taxon>
        <taxon>Spiralia</taxon>
        <taxon>Lophotrochozoa</taxon>
        <taxon>Mollusca</taxon>
        <taxon>Gastropoda</taxon>
        <taxon>Heterobranchia</taxon>
        <taxon>Euthyneura</taxon>
        <taxon>Panpulmonata</taxon>
        <taxon>Sacoglossa</taxon>
        <taxon>Placobranchoidea</taxon>
        <taxon>Plakobranchidae</taxon>
        <taxon>Elysia</taxon>
    </lineage>
</organism>
<dbReference type="AlphaFoldDB" id="A0AAE1AXF2"/>
<keyword evidence="2" id="KW-1185">Reference proteome</keyword>
<gene>
    <name evidence="1" type="ORF">RRG08_059384</name>
</gene>
<evidence type="ECO:0000313" key="2">
    <source>
        <dbReference type="Proteomes" id="UP001283361"/>
    </source>
</evidence>
<proteinExistence type="predicted"/>
<evidence type="ECO:0000313" key="1">
    <source>
        <dbReference type="EMBL" id="KAK3795785.1"/>
    </source>
</evidence>
<reference evidence="1" key="1">
    <citation type="journal article" date="2023" name="G3 (Bethesda)">
        <title>A reference genome for the long-term kleptoplast-retaining sea slug Elysia crispata morphotype clarki.</title>
        <authorList>
            <person name="Eastman K.E."/>
            <person name="Pendleton A.L."/>
            <person name="Shaikh M.A."/>
            <person name="Suttiyut T."/>
            <person name="Ogas R."/>
            <person name="Tomko P."/>
            <person name="Gavelis G."/>
            <person name="Widhalm J.R."/>
            <person name="Wisecaver J.H."/>
        </authorList>
    </citation>
    <scope>NUCLEOTIDE SEQUENCE</scope>
    <source>
        <strain evidence="1">ECLA1</strain>
    </source>
</reference>
<comment type="caution">
    <text evidence="1">The sequence shown here is derived from an EMBL/GenBank/DDBJ whole genome shotgun (WGS) entry which is preliminary data.</text>
</comment>
<dbReference type="EMBL" id="JAWDGP010000985">
    <property type="protein sequence ID" value="KAK3795785.1"/>
    <property type="molecule type" value="Genomic_DNA"/>
</dbReference>
<sequence>MIAIDQAKDSNNFKDKLQSATASITWFTSLADNTEPRLRHKSDSRYIRGCGFGVVATTRCLSRVSDLPCINLELYRLRCLASPVEET</sequence>
<accession>A0AAE1AXF2</accession>
<name>A0AAE1AXF2_9GAST</name>
<protein>
    <submittedName>
        <fullName evidence="1">Uncharacterized protein</fullName>
    </submittedName>
</protein>